<dbReference type="InterPro" id="IPR002501">
    <property type="entry name" value="PsdUridine_synth_N"/>
</dbReference>
<dbReference type="NCBIfam" id="TIGR00431">
    <property type="entry name" value="TruB"/>
    <property type="match status" value="1"/>
</dbReference>
<dbReference type="EMBL" id="CADCTJ010001061">
    <property type="protein sequence ID" value="CAA9282235.1"/>
    <property type="molecule type" value="Genomic_DNA"/>
</dbReference>
<keyword evidence="4 5" id="KW-0413">Isomerase</keyword>
<keyword evidence="3 5" id="KW-0819">tRNA processing</keyword>
<dbReference type="InterPro" id="IPR014780">
    <property type="entry name" value="tRNA_psdUridine_synth_TruB"/>
</dbReference>
<accession>A0A6J4JM92</accession>
<evidence type="ECO:0000256" key="2">
    <source>
        <dbReference type="ARBA" id="ARBA00005642"/>
    </source>
</evidence>
<dbReference type="GO" id="GO:0031119">
    <property type="term" value="P:tRNA pseudouridine synthesis"/>
    <property type="evidence" value="ECO:0007669"/>
    <property type="project" value="UniProtKB-UniRule"/>
</dbReference>
<feature type="domain" description="Pseudouridine synthase II N-terminal" evidence="6">
    <location>
        <begin position="30"/>
        <end position="178"/>
    </location>
</feature>
<proteinExistence type="inferred from homology"/>
<organism evidence="8">
    <name type="scientific">uncultured Adhaeribacter sp</name>
    <dbReference type="NCBI Taxonomy" id="448109"/>
    <lineage>
        <taxon>Bacteria</taxon>
        <taxon>Pseudomonadati</taxon>
        <taxon>Bacteroidota</taxon>
        <taxon>Cytophagia</taxon>
        <taxon>Cytophagales</taxon>
        <taxon>Hymenobacteraceae</taxon>
        <taxon>Adhaeribacter</taxon>
        <taxon>environmental samples</taxon>
    </lineage>
</organism>
<evidence type="ECO:0000259" key="6">
    <source>
        <dbReference type="Pfam" id="PF01509"/>
    </source>
</evidence>
<dbReference type="CDD" id="cd02573">
    <property type="entry name" value="PseudoU_synth_EcTruB"/>
    <property type="match status" value="1"/>
</dbReference>
<dbReference type="InterPro" id="IPR032819">
    <property type="entry name" value="TruB_C"/>
</dbReference>
<evidence type="ECO:0000259" key="7">
    <source>
        <dbReference type="Pfam" id="PF16198"/>
    </source>
</evidence>
<dbReference type="Gene3D" id="3.30.2350.10">
    <property type="entry name" value="Pseudouridine synthase"/>
    <property type="match status" value="1"/>
</dbReference>
<name>A0A6J4JM92_9BACT</name>
<gene>
    <name evidence="5" type="primary">truB</name>
    <name evidence="8" type="ORF">AVDCRST_MAG95-3391</name>
</gene>
<evidence type="ECO:0000256" key="1">
    <source>
        <dbReference type="ARBA" id="ARBA00000385"/>
    </source>
</evidence>
<dbReference type="PANTHER" id="PTHR13767">
    <property type="entry name" value="TRNA-PSEUDOURIDINE SYNTHASE"/>
    <property type="match status" value="1"/>
</dbReference>
<dbReference type="PANTHER" id="PTHR13767:SF2">
    <property type="entry name" value="PSEUDOURIDYLATE SYNTHASE TRUB1"/>
    <property type="match status" value="1"/>
</dbReference>
<evidence type="ECO:0000256" key="5">
    <source>
        <dbReference type="HAMAP-Rule" id="MF_01080"/>
    </source>
</evidence>
<comment type="catalytic activity">
    <reaction evidence="1 5">
        <text>uridine(55) in tRNA = pseudouridine(55) in tRNA</text>
        <dbReference type="Rhea" id="RHEA:42532"/>
        <dbReference type="Rhea" id="RHEA-COMP:10101"/>
        <dbReference type="Rhea" id="RHEA-COMP:10102"/>
        <dbReference type="ChEBI" id="CHEBI:65314"/>
        <dbReference type="ChEBI" id="CHEBI:65315"/>
        <dbReference type="EC" id="5.4.99.25"/>
    </reaction>
</comment>
<feature type="active site" description="Nucleophile" evidence="5">
    <location>
        <position position="45"/>
    </location>
</feature>
<dbReference type="Pfam" id="PF01509">
    <property type="entry name" value="TruB_N"/>
    <property type="match status" value="1"/>
</dbReference>
<dbReference type="EC" id="5.4.99.25" evidence="5"/>
<dbReference type="SUPFAM" id="SSF55120">
    <property type="entry name" value="Pseudouridine synthase"/>
    <property type="match status" value="1"/>
</dbReference>
<evidence type="ECO:0000256" key="4">
    <source>
        <dbReference type="ARBA" id="ARBA00023235"/>
    </source>
</evidence>
<comment type="similarity">
    <text evidence="2 5">Belongs to the pseudouridine synthase TruB family. Type 1 subfamily.</text>
</comment>
<sequence length="232" mass="25954">MKTYDFETGEILLLNKPLQWTSFDVVKKVRNILRIKKIGHAGTLDPLASGLLILCTGKFTKKIDLIQAQEKEYTGHFTIGQTTPSFDLETPVNQSHDYSQLTEADIRAAAQTFVGHIEQIPPLFSAVKINGERAYALARRGEEAEIKAKPIHIKAFEITQIELPLVHFRVLCSKGTYIRSLARDFGQQLGCGAHLSQLIRTRIGEYTLTDALTIEEVQAIRQQQLAQHAGNS</sequence>
<dbReference type="GO" id="GO:0160148">
    <property type="term" value="F:tRNA pseudouridine(55) synthase activity"/>
    <property type="evidence" value="ECO:0007669"/>
    <property type="project" value="UniProtKB-EC"/>
</dbReference>
<feature type="domain" description="tRNA pseudouridylate synthase B C-terminal" evidence="7">
    <location>
        <begin position="179"/>
        <end position="220"/>
    </location>
</feature>
<dbReference type="GO" id="GO:1990481">
    <property type="term" value="P:mRNA pseudouridine synthesis"/>
    <property type="evidence" value="ECO:0007669"/>
    <property type="project" value="TreeGrafter"/>
</dbReference>
<dbReference type="AlphaFoldDB" id="A0A6J4JM92"/>
<reference evidence="8" key="1">
    <citation type="submission" date="2020-02" db="EMBL/GenBank/DDBJ databases">
        <authorList>
            <person name="Meier V. D."/>
        </authorList>
    </citation>
    <scope>NUCLEOTIDE SEQUENCE</scope>
    <source>
        <strain evidence="8">AVDCRST_MAG95</strain>
    </source>
</reference>
<evidence type="ECO:0000313" key="8">
    <source>
        <dbReference type="EMBL" id="CAA9282235.1"/>
    </source>
</evidence>
<protein>
    <recommendedName>
        <fullName evidence="5">tRNA pseudouridine synthase B</fullName>
        <ecNumber evidence="5">5.4.99.25</ecNumber>
    </recommendedName>
    <alternativeName>
        <fullName evidence="5">tRNA pseudouridine(55) synthase</fullName>
        <shortName evidence="5">Psi55 synthase</shortName>
    </alternativeName>
    <alternativeName>
        <fullName evidence="5">tRNA pseudouridylate synthase</fullName>
    </alternativeName>
    <alternativeName>
        <fullName evidence="5">tRNA-uridine isomerase</fullName>
    </alternativeName>
</protein>
<dbReference type="GO" id="GO:0003723">
    <property type="term" value="F:RNA binding"/>
    <property type="evidence" value="ECO:0007669"/>
    <property type="project" value="InterPro"/>
</dbReference>
<dbReference type="InterPro" id="IPR020103">
    <property type="entry name" value="PsdUridine_synth_cat_dom_sf"/>
</dbReference>
<dbReference type="HAMAP" id="MF_01080">
    <property type="entry name" value="TruB_bact"/>
    <property type="match status" value="1"/>
</dbReference>
<comment type="function">
    <text evidence="5">Responsible for synthesis of pseudouridine from uracil-55 in the psi GC loop of transfer RNAs.</text>
</comment>
<evidence type="ECO:0000256" key="3">
    <source>
        <dbReference type="ARBA" id="ARBA00022694"/>
    </source>
</evidence>
<dbReference type="Pfam" id="PF16198">
    <property type="entry name" value="TruB_C_2"/>
    <property type="match status" value="1"/>
</dbReference>